<keyword evidence="1" id="KW-1185">Reference proteome</keyword>
<dbReference type="Pfam" id="PF19795">
    <property type="entry name" value="DUF6279"/>
    <property type="match status" value="1"/>
</dbReference>
<evidence type="ECO:0000313" key="1">
    <source>
        <dbReference type="Proteomes" id="UP000675920"/>
    </source>
</evidence>
<name>A0A8B6XCG9_9BURK</name>
<keyword evidence="2" id="KW-0449">Lipoprotein</keyword>
<protein>
    <submittedName>
        <fullName evidence="2">DUF6279 family lipoprotein</fullName>
    </submittedName>
</protein>
<evidence type="ECO:0000313" key="2">
    <source>
        <dbReference type="RefSeq" id="WP_156924302.1"/>
    </source>
</evidence>
<reference evidence="2" key="1">
    <citation type="submission" date="2025-08" db="UniProtKB">
        <authorList>
            <consortium name="RefSeq"/>
        </authorList>
    </citation>
    <scope>IDENTIFICATION</scope>
</reference>
<organism evidence="1 2">
    <name type="scientific">Derxia gummosa DSM 723</name>
    <dbReference type="NCBI Taxonomy" id="1121388"/>
    <lineage>
        <taxon>Bacteria</taxon>
        <taxon>Pseudomonadati</taxon>
        <taxon>Pseudomonadota</taxon>
        <taxon>Betaproteobacteria</taxon>
        <taxon>Burkholderiales</taxon>
        <taxon>Alcaligenaceae</taxon>
        <taxon>Derxia</taxon>
    </lineage>
</organism>
<dbReference type="RefSeq" id="WP_156924302.1">
    <property type="nucleotide sequence ID" value="NZ_AXWS01000007.1"/>
</dbReference>
<proteinExistence type="predicted"/>
<accession>A0A8B6XCG9</accession>
<dbReference type="AlphaFoldDB" id="A0A8B6XCG9"/>
<sequence>MPAALRPSVPLVASSVPRAARVPPPAEPSARTLPRRAAQGLPRRAARLLLRLGLVALLLLAGACSSLKLGYDEGPRLARWWLDREFDLDSRQQARLRAAIDELFAWHRREALAPLGVTLGHIRAGLTGPIDAARVCGWQDELGRHADLAFEHALPALADLAATLAPRQIDRFERRAAERLADDRADWLPPDPARQRERAGKRAIDRAEDYTGRLDREQRRWLTDATAALPVGPAERLDERERRNTALAATLRRIAGGQLAPEAARAALRERWNELFMPADPARASRHRLGKESGCELVASLHNRLAPSQRRAASERFGQWEDDVRELARQP</sequence>
<dbReference type="OrthoDB" id="5767052at2"/>
<dbReference type="Proteomes" id="UP000675920">
    <property type="component" value="Unplaced"/>
</dbReference>